<dbReference type="Proteomes" id="UP000177103">
    <property type="component" value="Unassembled WGS sequence"/>
</dbReference>
<accession>A0A1G1W9R2</accession>
<reference evidence="1 2" key="1">
    <citation type="journal article" date="2016" name="Nat. Commun.">
        <title>Thousands of microbial genomes shed light on interconnected biogeochemical processes in an aquifer system.</title>
        <authorList>
            <person name="Anantharaman K."/>
            <person name="Brown C.T."/>
            <person name="Hug L.A."/>
            <person name="Sharon I."/>
            <person name="Castelle C.J."/>
            <person name="Probst A.J."/>
            <person name="Thomas B.C."/>
            <person name="Singh A."/>
            <person name="Wilkins M.J."/>
            <person name="Karaoz U."/>
            <person name="Brodie E.L."/>
            <person name="Williams K.H."/>
            <person name="Hubbard S.S."/>
            <person name="Banfield J.F."/>
        </authorList>
    </citation>
    <scope>NUCLEOTIDE SEQUENCE [LARGE SCALE GENOMIC DNA]</scope>
</reference>
<evidence type="ECO:0000313" key="2">
    <source>
        <dbReference type="Proteomes" id="UP000177103"/>
    </source>
</evidence>
<dbReference type="EMBL" id="MHCQ01000029">
    <property type="protein sequence ID" value="OGY24371.1"/>
    <property type="molecule type" value="Genomic_DNA"/>
</dbReference>
<dbReference type="AlphaFoldDB" id="A0A1G1W9R2"/>
<organism evidence="1 2">
    <name type="scientific">Candidatus Woykebacteria bacterium RBG_13_40_7b</name>
    <dbReference type="NCBI Taxonomy" id="1802594"/>
    <lineage>
        <taxon>Bacteria</taxon>
        <taxon>Candidatus Woykeibacteriota</taxon>
    </lineage>
</organism>
<comment type="caution">
    <text evidence="1">The sequence shown here is derived from an EMBL/GenBank/DDBJ whole genome shotgun (WGS) entry which is preliminary data.</text>
</comment>
<gene>
    <name evidence="1" type="ORF">A2Y57_03395</name>
</gene>
<proteinExistence type="predicted"/>
<sequence>MKGKTNEVEVMGYIPINHLNIGYELNSRNCRDGIGKSKAVRIPFEFKLRIPPPRKVTKIVERDYLGRIISSQHF</sequence>
<evidence type="ECO:0000313" key="1">
    <source>
        <dbReference type="EMBL" id="OGY24371.1"/>
    </source>
</evidence>
<protein>
    <submittedName>
        <fullName evidence="1">Uncharacterized protein</fullName>
    </submittedName>
</protein>
<name>A0A1G1W9R2_9BACT</name>